<dbReference type="Proteomes" id="UP000295164">
    <property type="component" value="Unassembled WGS sequence"/>
</dbReference>
<name>A0A4R4DR84_9BACT</name>
<gene>
    <name evidence="1" type="ORF">E0486_18025</name>
</gene>
<evidence type="ECO:0000313" key="2">
    <source>
        <dbReference type="Proteomes" id="UP000295164"/>
    </source>
</evidence>
<accession>A0A4R4DR84</accession>
<dbReference type="Pfam" id="PF19775">
    <property type="entry name" value="DUF6261"/>
    <property type="match status" value="1"/>
</dbReference>
<dbReference type="EMBL" id="SKFH01000057">
    <property type="protein sequence ID" value="TCZ64715.1"/>
    <property type="molecule type" value="Genomic_DNA"/>
</dbReference>
<comment type="caution">
    <text evidence="1">The sequence shown here is derived from an EMBL/GenBank/DDBJ whole genome shotgun (WGS) entry which is preliminary data.</text>
</comment>
<organism evidence="1 2">
    <name type="scientific">Flaviaesturariibacter aridisoli</name>
    <dbReference type="NCBI Taxonomy" id="2545761"/>
    <lineage>
        <taxon>Bacteria</taxon>
        <taxon>Pseudomonadati</taxon>
        <taxon>Bacteroidota</taxon>
        <taxon>Chitinophagia</taxon>
        <taxon>Chitinophagales</taxon>
        <taxon>Chitinophagaceae</taxon>
        <taxon>Flaviaestuariibacter</taxon>
    </lineage>
</organism>
<dbReference type="RefSeq" id="WP_131854380.1">
    <property type="nucleotide sequence ID" value="NZ_SKFH01000057.1"/>
</dbReference>
<keyword evidence="2" id="KW-1185">Reference proteome</keyword>
<reference evidence="1 2" key="1">
    <citation type="submission" date="2019-03" db="EMBL/GenBank/DDBJ databases">
        <authorList>
            <person name="Kim M.K.M."/>
        </authorList>
    </citation>
    <scope>NUCLEOTIDE SEQUENCE [LARGE SCALE GENOMIC DNA]</scope>
    <source>
        <strain evidence="1 2">17J68-15</strain>
    </source>
</reference>
<dbReference type="AlphaFoldDB" id="A0A4R4DR84"/>
<dbReference type="InterPro" id="IPR046228">
    <property type="entry name" value="DUF6261"/>
</dbReference>
<evidence type="ECO:0000313" key="1">
    <source>
        <dbReference type="EMBL" id="TCZ64715.1"/>
    </source>
</evidence>
<proteinExistence type="predicted"/>
<sequence>MITPFSLIPLHHGEYVAHTGTVLEITKDPALPASLRAARGLLQAYHQRILAAHAGGDESELSTERRIADGDRDRHYSSLAQLAALYTRHPEADKAAAGKKLDARFRDYGTITEITDQGIDDETFDIDGILRDLEAPEMAAAATLIGADPWIAALRSAEEAVIRLSLDRNTERSNRTQATPENIETLRKKANKEYHKLVGIINAFMITDEGAEPWPGLILKINTLIRDSRQVLAARQGRAAAAKQEAAEADGAAQKGDATH</sequence>
<protein>
    <submittedName>
        <fullName evidence="1">Uncharacterized protein</fullName>
    </submittedName>
</protein>